<evidence type="ECO:0000256" key="1">
    <source>
        <dbReference type="SAM" id="MobiDB-lite"/>
    </source>
</evidence>
<feature type="region of interest" description="Disordered" evidence="1">
    <location>
        <begin position="39"/>
        <end position="104"/>
    </location>
</feature>
<sequence length="212" mass="23911">MLSKWKNLKRWQKWAIVLVCLAVLGKVFEITGIAPETKTEPVKTVQTSSSKPKAKAKAKTKTSSSSDLSNPQREEKASKESSSSEEKESKSETKESSSSDGPKDVTADQMASFIEYFQNDLTEKGVDISQYGFYNRDTILYMSVPVDYKYYDKTDLQKFADGMLAKEHEAFNVWAAINKVNYERYPMFHIKADDGSAIASQKLNGEMKVKVK</sequence>
<dbReference type="AlphaFoldDB" id="A0A2X3UVF6"/>
<dbReference type="EMBL" id="LS483339">
    <property type="protein sequence ID" value="SQF24256.1"/>
    <property type="molecule type" value="Genomic_DNA"/>
</dbReference>
<dbReference type="RefSeq" id="WP_100262544.1">
    <property type="nucleotide sequence ID" value="NZ_BPPS01000019.1"/>
</dbReference>
<evidence type="ECO:0000313" key="2">
    <source>
        <dbReference type="EMBL" id="SQF24256.1"/>
    </source>
</evidence>
<feature type="compositionally biased region" description="Basic and acidic residues" evidence="1">
    <location>
        <begin position="72"/>
        <end position="104"/>
    </location>
</feature>
<proteinExistence type="predicted"/>
<gene>
    <name evidence="2" type="ORF">NCTC12958_00429</name>
</gene>
<accession>A0A2X3UVF6</accession>
<protein>
    <submittedName>
        <fullName evidence="2">Uncharacterized protein</fullName>
    </submittedName>
</protein>
<dbReference type="Proteomes" id="UP000249634">
    <property type="component" value="Chromosome 1"/>
</dbReference>
<evidence type="ECO:0000313" key="3">
    <source>
        <dbReference type="Proteomes" id="UP000249634"/>
    </source>
</evidence>
<name>A0A2X3UVF6_STRTR</name>
<reference evidence="2 3" key="1">
    <citation type="submission" date="2018-06" db="EMBL/GenBank/DDBJ databases">
        <authorList>
            <consortium name="Pathogen Informatics"/>
            <person name="Doyle S."/>
        </authorList>
    </citation>
    <scope>NUCLEOTIDE SEQUENCE [LARGE SCALE GENOMIC DNA]</scope>
    <source>
        <strain evidence="2 3">NCTC12958</strain>
    </source>
</reference>
<organism evidence="2 3">
    <name type="scientific">Streptococcus thermophilus</name>
    <dbReference type="NCBI Taxonomy" id="1308"/>
    <lineage>
        <taxon>Bacteria</taxon>
        <taxon>Bacillati</taxon>
        <taxon>Bacillota</taxon>
        <taxon>Bacilli</taxon>
        <taxon>Lactobacillales</taxon>
        <taxon>Streptococcaceae</taxon>
        <taxon>Streptococcus</taxon>
    </lineage>
</organism>